<comment type="subcellular location">
    <subcellularLocation>
        <location evidence="1 8">Cell outer membrane</location>
        <topology evidence="1 8">Multi-pass membrane protein</topology>
    </subcellularLocation>
</comment>
<dbReference type="SUPFAM" id="SSF49464">
    <property type="entry name" value="Carboxypeptidase regulatory domain-like"/>
    <property type="match status" value="1"/>
</dbReference>
<dbReference type="GO" id="GO:0044718">
    <property type="term" value="P:siderophore transmembrane transport"/>
    <property type="evidence" value="ECO:0007669"/>
    <property type="project" value="TreeGrafter"/>
</dbReference>
<keyword evidence="3 8" id="KW-1134">Transmembrane beta strand</keyword>
<feature type="chain" id="PRO_5008922789" evidence="9">
    <location>
        <begin position="38"/>
        <end position="1038"/>
    </location>
</feature>
<proteinExistence type="inferred from homology"/>
<dbReference type="Pfam" id="PF13715">
    <property type="entry name" value="CarbopepD_reg_2"/>
    <property type="match status" value="1"/>
</dbReference>
<dbReference type="InterPro" id="IPR036942">
    <property type="entry name" value="Beta-barrel_TonB_sf"/>
</dbReference>
<reference evidence="11 12" key="1">
    <citation type="submission" date="2016-09" db="EMBL/GenBank/DDBJ databases">
        <authorList>
            <person name="Capua I."/>
            <person name="De Benedictis P."/>
            <person name="Joannis T."/>
            <person name="Lombin L.H."/>
            <person name="Cattoli G."/>
        </authorList>
    </citation>
    <scope>NUCLEOTIDE SEQUENCE [LARGE SCALE GENOMIC DNA]</scope>
    <source>
        <strain evidence="11 12">UB20</strain>
    </source>
</reference>
<sequence length="1038" mass="117556" precursor="true">MKQIFKRQTKFYRRKRFAAFGAIGLLIMLCSSTAVFAQVAIRGTVTDINDNPLIGVNVSIKGTTIGNITDSEGNYTMEAPGKNSVVVFSFIGFRSQEITIGNQSVIRVKLVEDTQKLEEVVVVGYGTQKKVTVTGAVASVTGEELRTSPTTNLSNGMIGRMPGVIGFQRSDEPGGGATTIRIRGTNSIGNKEPLVVIDGIPDRSGGLNRINPDEIESMSVLKDAAGAIYGSRSANGVILITTKRGKEGKPIVTFNGSYGYSSPTQLPQMCNAFEYATMLNEITAGTYSDDELRKFQDGSDPWGFPNTDWYKTVIKSASPIYRSDVGISGGTDKVKYYVNFAANGEDGIYKHSANRYDQFGIRANLDFKLSQYVSLTYGNTSRYEYTQYPAKSAGSIFSAIRRSKPTLNAYWPSGEIGPDIEYGDNPAATSTDAAGYNRQKNYYIQNNATLTIQFPWVEGLKLTASGAYDKHFYSEKNFRKPVRLYSWDGVTKSSEGLKPYDAWISDPQLNQIHRDYTDWLTNAVLSYNRTFGDHTIGLTVGMEGQSKEMDQLRAYRRYFLSTSLDEINDGSVKDQETEGYSWKETRLNYFGRASYNYLERYLFEFVWRYDGSYRFPKNKRYGFFPGAMVAWRISEEPWWKEQVTWIDYLKLRTSVSQTGNDVLTDNDGNTDRSIQYLNSFGFQTNGVIFDGSEERQLYPVRTPNKNITWERGTTWDIGAEMKFLNNRLNIEGDLFYHKRTDMLIPRNASLPETAGITLPLENLGEMENKGFDALISWNDKIGKVEYELGLNMSYARNKILFWDETPGIPEYQKSTGKPVPTSGTLANLINRAGLYYKTDGVFNTQEELDNYPHWTGARLGDIKFVDYNNDGKINADDRVRSDKNQTPRLVTGFNVGLSWNHFDMAMLFQAAFGAETYVQTWSGTVGNFLKEYYDQRWTPENPTSEHPRTYERERQYWISNANDYFLRSSDYLRLKNMEIGYTIPTDMRRYGISKIRIFANGQNLFTIDGLPGDPENTASSFDYYPQRKYFNCGISATF</sequence>
<dbReference type="OrthoDB" id="9768177at2"/>
<evidence type="ECO:0000313" key="11">
    <source>
        <dbReference type="EMBL" id="SCQ24358.1"/>
    </source>
</evidence>
<dbReference type="InterPro" id="IPR023996">
    <property type="entry name" value="TonB-dep_OMP_SusC/RagA"/>
</dbReference>
<evidence type="ECO:0000256" key="9">
    <source>
        <dbReference type="SAM" id="SignalP"/>
    </source>
</evidence>
<dbReference type="NCBIfam" id="TIGR04056">
    <property type="entry name" value="OMP_RagA_SusC"/>
    <property type="match status" value="1"/>
</dbReference>
<keyword evidence="4 8" id="KW-0812">Transmembrane</keyword>
<dbReference type="InterPro" id="IPR023997">
    <property type="entry name" value="TonB-dep_OMP_SusC/RagA_CS"/>
</dbReference>
<dbReference type="GO" id="GO:0009279">
    <property type="term" value="C:cell outer membrane"/>
    <property type="evidence" value="ECO:0007669"/>
    <property type="project" value="UniProtKB-SubCell"/>
</dbReference>
<dbReference type="SUPFAM" id="SSF56935">
    <property type="entry name" value="Porins"/>
    <property type="match status" value="1"/>
</dbReference>
<dbReference type="PANTHER" id="PTHR30069">
    <property type="entry name" value="TONB-DEPENDENT OUTER MEMBRANE RECEPTOR"/>
    <property type="match status" value="1"/>
</dbReference>
<dbReference type="Gene3D" id="2.60.40.1120">
    <property type="entry name" value="Carboxypeptidase-like, regulatory domain"/>
    <property type="match status" value="1"/>
</dbReference>
<evidence type="ECO:0000256" key="3">
    <source>
        <dbReference type="ARBA" id="ARBA00022452"/>
    </source>
</evidence>
<gene>
    <name evidence="11" type="primary">susC_43</name>
    <name evidence="11" type="ORF">TFUB20_02458</name>
</gene>
<evidence type="ECO:0000256" key="6">
    <source>
        <dbReference type="ARBA" id="ARBA00023136"/>
    </source>
</evidence>
<dbReference type="InterPro" id="IPR012910">
    <property type="entry name" value="Plug_dom"/>
</dbReference>
<name>A0A1D3UWN6_TANFO</name>
<dbReference type="PROSITE" id="PS52016">
    <property type="entry name" value="TONB_DEPENDENT_REC_3"/>
    <property type="match status" value="1"/>
</dbReference>
<keyword evidence="5 9" id="KW-0732">Signal</keyword>
<evidence type="ECO:0000256" key="4">
    <source>
        <dbReference type="ARBA" id="ARBA00022692"/>
    </source>
</evidence>
<evidence type="ECO:0000256" key="5">
    <source>
        <dbReference type="ARBA" id="ARBA00022729"/>
    </source>
</evidence>
<accession>A0A1D3UWN6</accession>
<dbReference type="InterPro" id="IPR008969">
    <property type="entry name" value="CarboxyPept-like_regulatory"/>
</dbReference>
<dbReference type="GO" id="GO:0015344">
    <property type="term" value="F:siderophore uptake transmembrane transporter activity"/>
    <property type="evidence" value="ECO:0007669"/>
    <property type="project" value="TreeGrafter"/>
</dbReference>
<dbReference type="InterPro" id="IPR039426">
    <property type="entry name" value="TonB-dep_rcpt-like"/>
</dbReference>
<evidence type="ECO:0000313" key="12">
    <source>
        <dbReference type="Proteomes" id="UP000182057"/>
    </source>
</evidence>
<evidence type="ECO:0000256" key="8">
    <source>
        <dbReference type="PROSITE-ProRule" id="PRU01360"/>
    </source>
</evidence>
<dbReference type="Gene3D" id="2.170.130.10">
    <property type="entry name" value="TonB-dependent receptor, plug domain"/>
    <property type="match status" value="1"/>
</dbReference>
<feature type="domain" description="TonB-dependent receptor plug" evidence="10">
    <location>
        <begin position="130"/>
        <end position="237"/>
    </location>
</feature>
<keyword evidence="11" id="KW-0675">Receptor</keyword>
<dbReference type="RefSeq" id="WP_081328274.1">
    <property type="nucleotide sequence ID" value="NZ_CAUSRC010000077.1"/>
</dbReference>
<keyword evidence="7 8" id="KW-0998">Cell outer membrane</keyword>
<keyword evidence="2 8" id="KW-0813">Transport</keyword>
<organism evidence="11 12">
    <name type="scientific">Tannerella forsythia</name>
    <name type="common">Bacteroides forsythus</name>
    <dbReference type="NCBI Taxonomy" id="28112"/>
    <lineage>
        <taxon>Bacteria</taxon>
        <taxon>Pseudomonadati</taxon>
        <taxon>Bacteroidota</taxon>
        <taxon>Bacteroidia</taxon>
        <taxon>Bacteroidales</taxon>
        <taxon>Tannerellaceae</taxon>
        <taxon>Tannerella</taxon>
    </lineage>
</organism>
<dbReference type="EMBL" id="FMMM01000078">
    <property type="protein sequence ID" value="SCQ24358.1"/>
    <property type="molecule type" value="Genomic_DNA"/>
</dbReference>
<comment type="similarity">
    <text evidence="8">Belongs to the TonB-dependent receptor family.</text>
</comment>
<dbReference type="Pfam" id="PF07715">
    <property type="entry name" value="Plug"/>
    <property type="match status" value="1"/>
</dbReference>
<dbReference type="Gene3D" id="2.40.170.20">
    <property type="entry name" value="TonB-dependent receptor, beta-barrel domain"/>
    <property type="match status" value="1"/>
</dbReference>
<evidence type="ECO:0000259" key="10">
    <source>
        <dbReference type="Pfam" id="PF07715"/>
    </source>
</evidence>
<dbReference type="PANTHER" id="PTHR30069:SF29">
    <property type="entry name" value="HEMOGLOBIN AND HEMOGLOBIN-HAPTOGLOBIN-BINDING PROTEIN 1-RELATED"/>
    <property type="match status" value="1"/>
</dbReference>
<feature type="signal peptide" evidence="9">
    <location>
        <begin position="1"/>
        <end position="37"/>
    </location>
</feature>
<protein>
    <submittedName>
        <fullName evidence="11">TonB-dependent receptor SusC</fullName>
    </submittedName>
</protein>
<evidence type="ECO:0000256" key="2">
    <source>
        <dbReference type="ARBA" id="ARBA00022448"/>
    </source>
</evidence>
<dbReference type="NCBIfam" id="TIGR04057">
    <property type="entry name" value="SusC_RagA_signa"/>
    <property type="match status" value="1"/>
</dbReference>
<keyword evidence="6 8" id="KW-0472">Membrane</keyword>
<dbReference type="InterPro" id="IPR037066">
    <property type="entry name" value="Plug_dom_sf"/>
</dbReference>
<evidence type="ECO:0000256" key="7">
    <source>
        <dbReference type="ARBA" id="ARBA00023237"/>
    </source>
</evidence>
<dbReference type="Proteomes" id="UP000182057">
    <property type="component" value="Unassembled WGS sequence"/>
</dbReference>
<evidence type="ECO:0000256" key="1">
    <source>
        <dbReference type="ARBA" id="ARBA00004571"/>
    </source>
</evidence>
<dbReference type="FunFam" id="2.170.130.10:FF:000003">
    <property type="entry name" value="SusC/RagA family TonB-linked outer membrane protein"/>
    <property type="match status" value="1"/>
</dbReference>
<dbReference type="AlphaFoldDB" id="A0A1D3UWN6"/>